<feature type="transmembrane region" description="Helical" evidence="1">
    <location>
        <begin position="6"/>
        <end position="23"/>
    </location>
</feature>
<reference evidence="3" key="1">
    <citation type="journal article" date="2019" name="Int. J. Syst. Evol. Microbiol.">
        <title>The Global Catalogue of Microorganisms (GCM) 10K type strain sequencing project: providing services to taxonomists for standard genome sequencing and annotation.</title>
        <authorList>
            <consortium name="The Broad Institute Genomics Platform"/>
            <consortium name="The Broad Institute Genome Sequencing Center for Infectious Disease"/>
            <person name="Wu L."/>
            <person name="Ma J."/>
        </authorList>
    </citation>
    <scope>NUCLEOTIDE SEQUENCE [LARGE SCALE GENOMIC DNA]</scope>
    <source>
        <strain evidence="3">KCTC 22232</strain>
    </source>
</reference>
<name>A0ABQ2ZKL1_9GAMM</name>
<feature type="transmembrane region" description="Helical" evidence="1">
    <location>
        <begin position="50"/>
        <end position="65"/>
    </location>
</feature>
<dbReference type="EMBL" id="BMXT01000001">
    <property type="protein sequence ID" value="GGY18474.1"/>
    <property type="molecule type" value="Genomic_DNA"/>
</dbReference>
<evidence type="ECO:0000313" key="3">
    <source>
        <dbReference type="Proteomes" id="UP000621898"/>
    </source>
</evidence>
<organism evidence="2 3">
    <name type="scientific">Rhodanobacter panaciterrae</name>
    <dbReference type="NCBI Taxonomy" id="490572"/>
    <lineage>
        <taxon>Bacteria</taxon>
        <taxon>Pseudomonadati</taxon>
        <taxon>Pseudomonadota</taxon>
        <taxon>Gammaproteobacteria</taxon>
        <taxon>Lysobacterales</taxon>
        <taxon>Rhodanobacteraceae</taxon>
        <taxon>Rhodanobacter</taxon>
    </lineage>
</organism>
<proteinExistence type="predicted"/>
<evidence type="ECO:0000256" key="1">
    <source>
        <dbReference type="SAM" id="Phobius"/>
    </source>
</evidence>
<keyword evidence="3" id="KW-1185">Reference proteome</keyword>
<accession>A0ABQ2ZKL1</accession>
<keyword evidence="1" id="KW-1133">Transmembrane helix</keyword>
<dbReference type="Proteomes" id="UP000621898">
    <property type="component" value="Unassembled WGS sequence"/>
</dbReference>
<sequence length="67" mass="7324">MNASTLLWGVLFGSIGFGFLLYGKKQRAIVPLVCGLALMVFPYFVSRTGLLIVIGIALMAIPYFVRV</sequence>
<evidence type="ECO:0000313" key="2">
    <source>
        <dbReference type="EMBL" id="GGY18474.1"/>
    </source>
</evidence>
<gene>
    <name evidence="2" type="ORF">GCM10008098_08090</name>
</gene>
<protein>
    <recommendedName>
        <fullName evidence="4">Amino acid transport protein</fullName>
    </recommendedName>
</protein>
<evidence type="ECO:0008006" key="4">
    <source>
        <dbReference type="Google" id="ProtNLM"/>
    </source>
</evidence>
<comment type="caution">
    <text evidence="2">The sequence shown here is derived from an EMBL/GenBank/DDBJ whole genome shotgun (WGS) entry which is preliminary data.</text>
</comment>
<keyword evidence="1" id="KW-0812">Transmembrane</keyword>
<dbReference type="RefSeq" id="WP_189439861.1">
    <property type="nucleotide sequence ID" value="NZ_BMXT01000001.1"/>
</dbReference>
<keyword evidence="1" id="KW-0472">Membrane</keyword>